<name>A0A075JCY9_9MICO</name>
<keyword evidence="2" id="KW-0812">Transmembrane</keyword>
<gene>
    <name evidence="3" type="ORF">HX89_01135</name>
</gene>
<keyword evidence="2" id="KW-0472">Membrane</keyword>
<dbReference type="HOGENOM" id="CLU_041420_0_0_11"/>
<evidence type="ECO:0000313" key="4">
    <source>
        <dbReference type="Proteomes" id="UP000027986"/>
    </source>
</evidence>
<accession>A0A075JCY9</accession>
<sequence length="363" mass="38616">MASGGDASGPDTAPSDPSDRPVLDVGLVVSPAALTSATLASDVTAALAAQYPQVEWNLVVVEDRLAEPPVTPLDLIETARDRMLDENWDLVLVLTDLPLKDGRRVVQTQLSPVHGVGLVVVPALGDVQVATKVRAACVRLVEELLHFDEGDTSDDIDRRARQRAEDVEGRDDENPVQFAARVLGGNVGVLLGLVRANRPLTLALRLSQLIAVTAAAGALMLITPDIWVLATNYGPWRLGLLSVIAVVAVAVSLIVGAKLWERPRRKAEREQVMLFNVATALTMTIGVSVFYLAVFLLALAAAFLLLDGHSFQQLSDQSWSIGKIVESAWMTASLATLGGAVGAGLEEDDIIRAAAYTRGPDEG</sequence>
<dbReference type="EMBL" id="CP008889">
    <property type="protein sequence ID" value="AIF39824.1"/>
    <property type="molecule type" value="Genomic_DNA"/>
</dbReference>
<feature type="transmembrane region" description="Helical" evidence="2">
    <location>
        <begin position="209"/>
        <end position="230"/>
    </location>
</feature>
<reference evidence="3 4" key="1">
    <citation type="submission" date="2014-07" db="EMBL/GenBank/DDBJ databases">
        <title>Genome Sequencing of Dermacoccus nishinomiyaensis.</title>
        <authorList>
            <person name="Hong K.W."/>
            <person name="Chan K.G."/>
        </authorList>
    </citation>
    <scope>NUCLEOTIDE SEQUENCE [LARGE SCALE GENOMIC DNA]</scope>
    <source>
        <strain evidence="3 4">M25</strain>
    </source>
</reference>
<organism evidence="3 4">
    <name type="scientific">Dermacoccus nishinomiyaensis</name>
    <dbReference type="NCBI Taxonomy" id="1274"/>
    <lineage>
        <taxon>Bacteria</taxon>
        <taxon>Bacillati</taxon>
        <taxon>Actinomycetota</taxon>
        <taxon>Actinomycetes</taxon>
        <taxon>Micrococcales</taxon>
        <taxon>Dermacoccaceae</taxon>
        <taxon>Dermacoccus</taxon>
    </lineage>
</organism>
<dbReference type="eggNOG" id="COG5502">
    <property type="taxonomic scope" value="Bacteria"/>
</dbReference>
<keyword evidence="2" id="KW-1133">Transmembrane helix</keyword>
<dbReference type="AlphaFoldDB" id="A0A075JCY9"/>
<protein>
    <recommendedName>
        <fullName evidence="5">5,10-methylene-tetrahydrofolate dehydrogenase</fullName>
    </recommendedName>
</protein>
<feature type="transmembrane region" description="Helical" evidence="2">
    <location>
        <begin position="272"/>
        <end position="305"/>
    </location>
</feature>
<dbReference type="Proteomes" id="UP000027986">
    <property type="component" value="Chromosome"/>
</dbReference>
<keyword evidence="4" id="KW-1185">Reference proteome</keyword>
<feature type="region of interest" description="Disordered" evidence="1">
    <location>
        <begin position="1"/>
        <end position="22"/>
    </location>
</feature>
<feature type="transmembrane region" description="Helical" evidence="2">
    <location>
        <begin position="236"/>
        <end position="260"/>
    </location>
</feature>
<proteinExistence type="predicted"/>
<evidence type="ECO:0000256" key="2">
    <source>
        <dbReference type="SAM" id="Phobius"/>
    </source>
</evidence>
<evidence type="ECO:0008006" key="5">
    <source>
        <dbReference type="Google" id="ProtNLM"/>
    </source>
</evidence>
<evidence type="ECO:0000313" key="3">
    <source>
        <dbReference type="EMBL" id="AIF39824.1"/>
    </source>
</evidence>
<evidence type="ECO:0000256" key="1">
    <source>
        <dbReference type="SAM" id="MobiDB-lite"/>
    </source>
</evidence>
<dbReference type="KEGG" id="dni:HX89_01135"/>